<dbReference type="SUPFAM" id="SSF55298">
    <property type="entry name" value="YjgF-like"/>
    <property type="match status" value="1"/>
</dbReference>
<evidence type="ECO:0000313" key="3">
    <source>
        <dbReference type="Proteomes" id="UP000313645"/>
    </source>
</evidence>
<organism evidence="2 3">
    <name type="scientific">Marinobacter halodurans</name>
    <dbReference type="NCBI Taxonomy" id="2528979"/>
    <lineage>
        <taxon>Bacteria</taxon>
        <taxon>Pseudomonadati</taxon>
        <taxon>Pseudomonadota</taxon>
        <taxon>Gammaproteobacteria</taxon>
        <taxon>Pseudomonadales</taxon>
        <taxon>Marinobacteraceae</taxon>
        <taxon>Marinobacter</taxon>
    </lineage>
</organism>
<proteinExistence type="inferred from homology"/>
<protein>
    <submittedName>
        <fullName evidence="2">RidA family protein</fullName>
    </submittedName>
</protein>
<dbReference type="InterPro" id="IPR035959">
    <property type="entry name" value="RutC-like_sf"/>
</dbReference>
<evidence type="ECO:0000256" key="1">
    <source>
        <dbReference type="ARBA" id="ARBA00010552"/>
    </source>
</evidence>
<sequence>MSHQNDAPLHLSNPEGLYDPTENGYSHLAVIAPGSRLVFIAGQGGENVHGELPGDFHLQVRWALANLRVALNAAGGELSDIAKLTTLVVDHDEDKLGVLADEIREAWGSAPTPAQTLIPVPRLALDDMLFEVEAVAVLPNEAPAP</sequence>
<comment type="caution">
    <text evidence="2">The sequence shown here is derived from an EMBL/GenBank/DDBJ whole genome shotgun (WGS) entry which is preliminary data.</text>
</comment>
<dbReference type="CDD" id="cd00448">
    <property type="entry name" value="YjgF_YER057c_UK114_family"/>
    <property type="match status" value="1"/>
</dbReference>
<dbReference type="InterPro" id="IPR006175">
    <property type="entry name" value="YjgF/YER057c/UK114"/>
</dbReference>
<dbReference type="RefSeq" id="WP_131482120.1">
    <property type="nucleotide sequence ID" value="NZ_SJDL01000017.1"/>
</dbReference>
<accession>A0ABY1ZJI2</accession>
<name>A0ABY1ZJI2_9GAMM</name>
<dbReference type="PANTHER" id="PTHR11803">
    <property type="entry name" value="2-IMINOBUTANOATE/2-IMINOPROPANOATE DEAMINASE RIDA"/>
    <property type="match status" value="1"/>
</dbReference>
<dbReference type="Gene3D" id="3.30.1330.40">
    <property type="entry name" value="RutC-like"/>
    <property type="match status" value="1"/>
</dbReference>
<dbReference type="Proteomes" id="UP000313645">
    <property type="component" value="Unassembled WGS sequence"/>
</dbReference>
<gene>
    <name evidence="2" type="ORF">EZI54_11965</name>
</gene>
<dbReference type="Pfam" id="PF01042">
    <property type="entry name" value="Ribonuc_L-PSP"/>
    <property type="match status" value="1"/>
</dbReference>
<dbReference type="EMBL" id="SJDL01000017">
    <property type="protein sequence ID" value="TBW55164.1"/>
    <property type="molecule type" value="Genomic_DNA"/>
</dbReference>
<comment type="similarity">
    <text evidence="1">Belongs to the RutC family.</text>
</comment>
<keyword evidence="3" id="KW-1185">Reference proteome</keyword>
<evidence type="ECO:0000313" key="2">
    <source>
        <dbReference type="EMBL" id="TBW55164.1"/>
    </source>
</evidence>
<reference evidence="2 3" key="1">
    <citation type="submission" date="2019-02" db="EMBL/GenBank/DDBJ databases">
        <title>Marinobacter halodurans sp. nov., a marine bacterium isolated from sea tidal flat.</title>
        <authorList>
            <person name="Yoo Y."/>
            <person name="Lee D.W."/>
            <person name="Kim B.S."/>
            <person name="Kim J.-J."/>
        </authorList>
    </citation>
    <scope>NUCLEOTIDE SEQUENCE [LARGE SCALE GENOMIC DNA]</scope>
    <source>
        <strain evidence="2 3">YJ-S3-2</strain>
    </source>
</reference>
<dbReference type="PANTHER" id="PTHR11803:SF58">
    <property type="entry name" value="PROTEIN HMF1-RELATED"/>
    <property type="match status" value="1"/>
</dbReference>